<organism evidence="3 4">
    <name type="scientific">Methylotuvimicrobium buryatense</name>
    <name type="common">Methylomicrobium buryatense</name>
    <dbReference type="NCBI Taxonomy" id="95641"/>
    <lineage>
        <taxon>Bacteria</taxon>
        <taxon>Pseudomonadati</taxon>
        <taxon>Pseudomonadota</taxon>
        <taxon>Gammaproteobacteria</taxon>
        <taxon>Methylococcales</taxon>
        <taxon>Methylococcaceae</taxon>
        <taxon>Methylotuvimicrobium</taxon>
    </lineage>
</organism>
<evidence type="ECO:0000313" key="4">
    <source>
        <dbReference type="Proteomes" id="UP000305881"/>
    </source>
</evidence>
<reference evidence="4" key="1">
    <citation type="journal article" date="2019" name="J. Bacteriol.">
        <title>A Mutagenic Screen Identifies a TonB-Dependent Receptor Required for the Lanthanide Metal Switch in the Type I Methanotroph 'Methylotuvimicrobium buryatense' 5GB1C.</title>
        <authorList>
            <person name="Groom J.D."/>
            <person name="Ford S.M."/>
            <person name="Pesesky M.W."/>
            <person name="Lidstrom M.E."/>
        </authorList>
    </citation>
    <scope>NUCLEOTIDE SEQUENCE [LARGE SCALE GENOMIC DNA]</scope>
    <source>
        <strain evidence="4">5GB1C</strain>
    </source>
</reference>
<dbReference type="KEGG" id="mbur:EQU24_08995"/>
<dbReference type="EMBL" id="CP035467">
    <property type="protein sequence ID" value="QCW82363.1"/>
    <property type="molecule type" value="Genomic_DNA"/>
</dbReference>
<sequence>MKYHYYIADVFTNRVFNGAQIAVFPKADGLNAEKMALIAKELNLSETVFIFHKINGGNVRRMRIFSPLAEIHLGGHPVIAAAFVLASCGDIELNEPITRVVFEQNAGPVEANITSVGGKPGFVQFTRKVSAIVDRFAPGDEELAAFLGLEQSELDHKKYSPRLVSCGYPYLIVPVWKYESVRKALFNYPAWSQSAAPQTAAQEILLFAPKTPFPDADFNLRLLGPRLALTEDPPVGNAVPAFCSYLCSFEHTRKGTHSFAVERGDERSRRSVIRIEMDNKGEELLPLRVGGEAVMFAEGLIDLPK</sequence>
<dbReference type="OrthoDB" id="9788221at2"/>
<name>A0A4P9UP92_METBY</name>
<comment type="similarity">
    <text evidence="1">Belongs to the PhzF family.</text>
</comment>
<evidence type="ECO:0000256" key="1">
    <source>
        <dbReference type="ARBA" id="ARBA00008270"/>
    </source>
</evidence>
<feature type="active site" evidence="2">
    <location>
        <position position="46"/>
    </location>
</feature>
<dbReference type="AlphaFoldDB" id="A0A4P9UP92"/>
<keyword evidence="4" id="KW-1185">Reference proteome</keyword>
<proteinExistence type="inferred from homology"/>
<dbReference type="NCBIfam" id="TIGR00654">
    <property type="entry name" value="PhzF_family"/>
    <property type="match status" value="1"/>
</dbReference>
<evidence type="ECO:0000256" key="2">
    <source>
        <dbReference type="PIRSR" id="PIRSR016184-1"/>
    </source>
</evidence>
<dbReference type="GO" id="GO:0016853">
    <property type="term" value="F:isomerase activity"/>
    <property type="evidence" value="ECO:0007669"/>
    <property type="project" value="TreeGrafter"/>
</dbReference>
<dbReference type="PANTHER" id="PTHR13774">
    <property type="entry name" value="PHENAZINE BIOSYNTHESIS PROTEIN"/>
    <property type="match status" value="1"/>
</dbReference>
<dbReference type="STRING" id="675511.GCA_000341735_01231"/>
<gene>
    <name evidence="3" type="ORF">EQU24_08995</name>
</gene>
<dbReference type="Pfam" id="PF02567">
    <property type="entry name" value="PhzC-PhzF"/>
    <property type="match status" value="1"/>
</dbReference>
<protein>
    <submittedName>
        <fullName evidence="3">PhzF family phenazine biosynthesis protein</fullName>
    </submittedName>
</protein>
<dbReference type="InterPro" id="IPR003719">
    <property type="entry name" value="Phenazine_PhzF-like"/>
</dbReference>
<dbReference type="SUPFAM" id="SSF54506">
    <property type="entry name" value="Diaminopimelate epimerase-like"/>
    <property type="match status" value="1"/>
</dbReference>
<evidence type="ECO:0000313" key="3">
    <source>
        <dbReference type="EMBL" id="QCW82363.1"/>
    </source>
</evidence>
<accession>A0A4P9UP92</accession>
<dbReference type="RefSeq" id="WP_014147764.1">
    <property type="nucleotide sequence ID" value="NZ_CP035467.1"/>
</dbReference>
<dbReference type="GO" id="GO:0005737">
    <property type="term" value="C:cytoplasm"/>
    <property type="evidence" value="ECO:0007669"/>
    <property type="project" value="TreeGrafter"/>
</dbReference>
<dbReference type="PIRSF" id="PIRSF016184">
    <property type="entry name" value="PhzC_PhzF"/>
    <property type="match status" value="1"/>
</dbReference>
<dbReference type="Proteomes" id="UP000305881">
    <property type="component" value="Chromosome"/>
</dbReference>
<dbReference type="Gene3D" id="3.10.310.10">
    <property type="entry name" value="Diaminopimelate Epimerase, Chain A, domain 1"/>
    <property type="match status" value="2"/>
</dbReference>
<dbReference type="PANTHER" id="PTHR13774:SF32">
    <property type="entry name" value="ANTISENSE-ENHANCING SEQUENCE 1"/>
    <property type="match status" value="1"/>
</dbReference>